<accession>A0ABU0ESA9</accession>
<feature type="compositionally biased region" description="Polar residues" evidence="1">
    <location>
        <begin position="166"/>
        <end position="184"/>
    </location>
</feature>
<feature type="region of interest" description="Disordered" evidence="1">
    <location>
        <begin position="1"/>
        <end position="63"/>
    </location>
</feature>
<evidence type="ECO:0000313" key="4">
    <source>
        <dbReference type="Proteomes" id="UP001229651"/>
    </source>
</evidence>
<keyword evidence="2" id="KW-0472">Membrane</keyword>
<dbReference type="Proteomes" id="UP001229651">
    <property type="component" value="Unassembled WGS sequence"/>
</dbReference>
<evidence type="ECO:0000313" key="3">
    <source>
        <dbReference type="EMBL" id="MDQ0378009.1"/>
    </source>
</evidence>
<gene>
    <name evidence="3" type="ORF">FB470_002003</name>
</gene>
<sequence>MTDDGAPGGQQPPEEQPPRGSMRFQDPSTAKRREPTLAEQRARRQALEDQARQEAAERDARAAAEQKAATRRKLLIGGGVTVGLVAVVATWYVAGSGETVNALCTDSNNVVQPDEYCDDNYATTHGGYYNSSTGFWFIPIPGGGGYSQYRYNYGGTGTIGRPVTGGTYTKPSGNTTVKTSSGKTVQRGGFGISGKSSGGSSGDSGGKSGGS</sequence>
<evidence type="ECO:0000256" key="1">
    <source>
        <dbReference type="SAM" id="MobiDB-lite"/>
    </source>
</evidence>
<feature type="transmembrane region" description="Helical" evidence="2">
    <location>
        <begin position="74"/>
        <end position="94"/>
    </location>
</feature>
<protein>
    <submittedName>
        <fullName evidence="3">Membrane protein YgcG</fullName>
    </submittedName>
</protein>
<keyword evidence="4" id="KW-1185">Reference proteome</keyword>
<dbReference type="EMBL" id="JAUSUT010000001">
    <property type="protein sequence ID" value="MDQ0378009.1"/>
    <property type="molecule type" value="Genomic_DNA"/>
</dbReference>
<keyword evidence="2" id="KW-0812">Transmembrane</keyword>
<organism evidence="3 4">
    <name type="scientific">Amycolatopsis thermophila</name>
    <dbReference type="NCBI Taxonomy" id="206084"/>
    <lineage>
        <taxon>Bacteria</taxon>
        <taxon>Bacillati</taxon>
        <taxon>Actinomycetota</taxon>
        <taxon>Actinomycetes</taxon>
        <taxon>Pseudonocardiales</taxon>
        <taxon>Pseudonocardiaceae</taxon>
        <taxon>Amycolatopsis</taxon>
    </lineage>
</organism>
<feature type="region of interest" description="Disordered" evidence="1">
    <location>
        <begin position="164"/>
        <end position="211"/>
    </location>
</feature>
<evidence type="ECO:0000256" key="2">
    <source>
        <dbReference type="SAM" id="Phobius"/>
    </source>
</evidence>
<keyword evidence="2" id="KW-1133">Transmembrane helix</keyword>
<proteinExistence type="predicted"/>
<feature type="compositionally biased region" description="Gly residues" evidence="1">
    <location>
        <begin position="188"/>
        <end position="211"/>
    </location>
</feature>
<reference evidence="3 4" key="1">
    <citation type="submission" date="2023-07" db="EMBL/GenBank/DDBJ databases">
        <title>Sequencing the genomes of 1000 actinobacteria strains.</title>
        <authorList>
            <person name="Klenk H.-P."/>
        </authorList>
    </citation>
    <scope>NUCLEOTIDE SEQUENCE [LARGE SCALE GENOMIC DNA]</scope>
    <source>
        <strain evidence="3 4">DSM 45805</strain>
    </source>
</reference>
<comment type="caution">
    <text evidence="3">The sequence shown here is derived from an EMBL/GenBank/DDBJ whole genome shotgun (WGS) entry which is preliminary data.</text>
</comment>
<name>A0ABU0ESA9_9PSEU</name>
<feature type="compositionally biased region" description="Basic and acidic residues" evidence="1">
    <location>
        <begin position="29"/>
        <end position="63"/>
    </location>
</feature>